<dbReference type="InterPro" id="IPR036942">
    <property type="entry name" value="Beta-barrel_TonB_sf"/>
</dbReference>
<dbReference type="Gene3D" id="2.60.40.1120">
    <property type="entry name" value="Carboxypeptidase-like, regulatory domain"/>
    <property type="match status" value="1"/>
</dbReference>
<dbReference type="InterPro" id="IPR023997">
    <property type="entry name" value="TonB-dep_OMP_SusC/RagA_CS"/>
</dbReference>
<evidence type="ECO:0000256" key="7">
    <source>
        <dbReference type="ARBA" id="ARBA00023237"/>
    </source>
</evidence>
<evidence type="ECO:0000259" key="10">
    <source>
        <dbReference type="Pfam" id="PF07715"/>
    </source>
</evidence>
<evidence type="ECO:0000256" key="5">
    <source>
        <dbReference type="ARBA" id="ARBA00022729"/>
    </source>
</evidence>
<sequence>MRKILLSYLIMAFTIASSAAWAQERAISGRVTSSQDGSPLPGVNILVKGTTTGTVTDVDGNYRISVPDGSNILVFSFIGLTSQEVDIAGRSTVDVQMEQDVTQLSEVVVTALGITRNRNELAYSAQQVKGEDIVGNRSVNFVNSLSGKVSGVDIKTSNTMGGSTNVVIRGYKSISGNNQALFVIDGIPVSNANTNTSAQRTGGVGTDYGNAAGDINPDNIESINVLKGAAATALYGSRAANGVVMITTKKGRKNSFQLTVNSGVTWGTMDKSTFARYQKEYGASYDQRFGATLPGGLSGNVPSVRFGDDASYGPRFNPQQLVYQWDARDPYSPNYLTARPWVAAKNDPSTFYETSVASNQSVAITAGGERATFKVAYTRSDEKGSLPNSTLDKDLFNFSTSYDLTRKLTVTASANYSKIVGVGRYGTGYNGKNPNQGFRQWWQTNVDIKEQEAAYWRNRQNVTWNWNAAGTGPLYSDNPYFTRYESYSNDSRDHIFGYATINYKVTNWFDILGRVGYDGTNDMQEERTAVTSEGTPSYSRFNRTYSESNYDLLLNFNKKFADISLRGVLGSNMRRNRLSSIRASTNGGLVVPRFYSLTNSAQPINPPTEEYERVGVDGIFANASVGYKDMVFVELSARQDRSTTLPVDDNKYLYYSAAGTFVFSEVVKLPWLNLGKIRANYARVGNDATALSIYDVYDKPTSLGNIPYFSLPNVKNNASLAPEYTNSYEAGVEAEFFDGRVGLDFTWYHASSFDQVLSVNVTGATGYTGKWVNAGEMQNKGIELSLFGIPIQRNDFSWIVNVNFTRNRNEVISLYGEGDNAVTNYPIASLQGGVSLNAAVGHPYGVIRGKDFVYTNGQRTVNAAGYYETSAASNIIIGNPNPDWIGGINNTFKYKGVGLNFLVDMRRGGDIFSLDQWYGEATGLYPNSAGLNANGVPSRVPVAEGGGILLPGVQADGSPNTVYGENLDGYGQTPFGYVADGQSGAPHKWYVYDGSYIKLREVGLTYSIPASIIELLKPFKGIDISLIGRNLWIIHKNMKYSDPEEGLSSGNTNGGYQSGAYPMYRTYGFNVKLTF</sequence>
<comment type="caution">
    <text evidence="11">The sequence shown here is derived from an EMBL/GenBank/DDBJ whole genome shotgun (WGS) entry which is preliminary data.</text>
</comment>
<dbReference type="NCBIfam" id="TIGR04056">
    <property type="entry name" value="OMP_RagA_SusC"/>
    <property type="match status" value="1"/>
</dbReference>
<evidence type="ECO:0000256" key="4">
    <source>
        <dbReference type="ARBA" id="ARBA00022692"/>
    </source>
</evidence>
<evidence type="ECO:0000313" key="12">
    <source>
        <dbReference type="Proteomes" id="UP000772618"/>
    </source>
</evidence>
<comment type="subcellular location">
    <subcellularLocation>
        <location evidence="1 8">Cell outer membrane</location>
        <topology evidence="1 8">Multi-pass membrane protein</topology>
    </subcellularLocation>
</comment>
<name>A0ABS5VT02_9BACT</name>
<evidence type="ECO:0000256" key="8">
    <source>
        <dbReference type="PROSITE-ProRule" id="PRU01360"/>
    </source>
</evidence>
<feature type="domain" description="TonB-dependent receptor plug" evidence="10">
    <location>
        <begin position="119"/>
        <end position="243"/>
    </location>
</feature>
<dbReference type="Pfam" id="PF07715">
    <property type="entry name" value="Plug"/>
    <property type="match status" value="1"/>
</dbReference>
<dbReference type="InterPro" id="IPR023996">
    <property type="entry name" value="TonB-dep_OMP_SusC/RagA"/>
</dbReference>
<keyword evidence="3 8" id="KW-1134">Transmembrane beta strand</keyword>
<feature type="chain" id="PRO_5045089329" evidence="9">
    <location>
        <begin position="23"/>
        <end position="1075"/>
    </location>
</feature>
<dbReference type="InterPro" id="IPR012910">
    <property type="entry name" value="Plug_dom"/>
</dbReference>
<reference evidence="11 12" key="1">
    <citation type="submission" date="2021-05" db="EMBL/GenBank/DDBJ databases">
        <title>A Polyphasic approach of four new species of the genus Ohtaekwangia: Ohtaekwangia histidinii sp. nov., Ohtaekwangia cretensis sp. nov., Ohtaekwangia indiensis sp. nov., Ohtaekwangia reichenbachii sp. nov. from diverse environment.</title>
        <authorList>
            <person name="Octaviana S."/>
        </authorList>
    </citation>
    <scope>NUCLEOTIDE SEQUENCE [LARGE SCALE GENOMIC DNA]</scope>
    <source>
        <strain evidence="11 12">PWU20</strain>
    </source>
</reference>
<evidence type="ECO:0000256" key="3">
    <source>
        <dbReference type="ARBA" id="ARBA00022452"/>
    </source>
</evidence>
<dbReference type="InterPro" id="IPR039426">
    <property type="entry name" value="TonB-dep_rcpt-like"/>
</dbReference>
<keyword evidence="2 8" id="KW-0813">Transport</keyword>
<dbReference type="Proteomes" id="UP000772618">
    <property type="component" value="Unassembled WGS sequence"/>
</dbReference>
<dbReference type="Pfam" id="PF13715">
    <property type="entry name" value="CarbopepD_reg_2"/>
    <property type="match status" value="1"/>
</dbReference>
<protein>
    <submittedName>
        <fullName evidence="11">SusC/RagA family TonB-linked outer membrane protein</fullName>
    </submittedName>
</protein>
<dbReference type="RefSeq" id="WP_254153093.1">
    <property type="nucleotide sequence ID" value="NZ_JAHESD010000012.1"/>
</dbReference>
<evidence type="ECO:0000256" key="1">
    <source>
        <dbReference type="ARBA" id="ARBA00004571"/>
    </source>
</evidence>
<dbReference type="EMBL" id="JAHESD010000012">
    <property type="protein sequence ID" value="MBT1703126.1"/>
    <property type="molecule type" value="Genomic_DNA"/>
</dbReference>
<dbReference type="PANTHER" id="PTHR30069">
    <property type="entry name" value="TONB-DEPENDENT OUTER MEMBRANE RECEPTOR"/>
    <property type="match status" value="1"/>
</dbReference>
<keyword evidence="12" id="KW-1185">Reference proteome</keyword>
<accession>A0ABS5VT02</accession>
<feature type="signal peptide" evidence="9">
    <location>
        <begin position="1"/>
        <end position="22"/>
    </location>
</feature>
<proteinExistence type="inferred from homology"/>
<dbReference type="InterPro" id="IPR008969">
    <property type="entry name" value="CarboxyPept-like_regulatory"/>
</dbReference>
<gene>
    <name evidence="11" type="ORF">KK060_07535</name>
</gene>
<dbReference type="PROSITE" id="PS52016">
    <property type="entry name" value="TONB_DEPENDENT_REC_3"/>
    <property type="match status" value="1"/>
</dbReference>
<evidence type="ECO:0000256" key="6">
    <source>
        <dbReference type="ARBA" id="ARBA00023136"/>
    </source>
</evidence>
<keyword evidence="7 8" id="KW-0998">Cell outer membrane</keyword>
<keyword evidence="4 8" id="KW-0812">Transmembrane</keyword>
<evidence type="ECO:0000313" key="11">
    <source>
        <dbReference type="EMBL" id="MBT1703126.1"/>
    </source>
</evidence>
<evidence type="ECO:0000256" key="9">
    <source>
        <dbReference type="SAM" id="SignalP"/>
    </source>
</evidence>
<evidence type="ECO:0000256" key="2">
    <source>
        <dbReference type="ARBA" id="ARBA00022448"/>
    </source>
</evidence>
<dbReference type="SUPFAM" id="SSF49464">
    <property type="entry name" value="Carboxypeptidase regulatory domain-like"/>
    <property type="match status" value="1"/>
</dbReference>
<dbReference type="SUPFAM" id="SSF56935">
    <property type="entry name" value="Porins"/>
    <property type="match status" value="1"/>
</dbReference>
<dbReference type="InterPro" id="IPR037066">
    <property type="entry name" value="Plug_dom_sf"/>
</dbReference>
<dbReference type="NCBIfam" id="TIGR04057">
    <property type="entry name" value="SusC_RagA_signa"/>
    <property type="match status" value="1"/>
</dbReference>
<dbReference type="Gene3D" id="2.170.130.10">
    <property type="entry name" value="TonB-dependent receptor, plug domain"/>
    <property type="match status" value="1"/>
</dbReference>
<dbReference type="Gene3D" id="2.40.170.20">
    <property type="entry name" value="TonB-dependent receptor, beta-barrel domain"/>
    <property type="match status" value="1"/>
</dbReference>
<keyword evidence="6 8" id="KW-0472">Membrane</keyword>
<dbReference type="PANTHER" id="PTHR30069:SF29">
    <property type="entry name" value="HEMOGLOBIN AND HEMOGLOBIN-HAPTOGLOBIN-BINDING PROTEIN 1-RELATED"/>
    <property type="match status" value="1"/>
</dbReference>
<comment type="similarity">
    <text evidence="8">Belongs to the TonB-dependent receptor family.</text>
</comment>
<organism evidence="11 12">
    <name type="scientific">Chryseosolibacter indicus</name>
    <dbReference type="NCBI Taxonomy" id="2782351"/>
    <lineage>
        <taxon>Bacteria</taxon>
        <taxon>Pseudomonadati</taxon>
        <taxon>Bacteroidota</taxon>
        <taxon>Cytophagia</taxon>
        <taxon>Cytophagales</taxon>
        <taxon>Chryseotaleaceae</taxon>
        <taxon>Chryseosolibacter</taxon>
    </lineage>
</organism>
<keyword evidence="5 9" id="KW-0732">Signal</keyword>